<name>A0A7G9FQR5_9FIRM</name>
<comment type="catalytic activity">
    <reaction evidence="3">
        <text>3'-dephospho-CoA + ATP = ADP + CoA + H(+)</text>
        <dbReference type="Rhea" id="RHEA:18245"/>
        <dbReference type="ChEBI" id="CHEBI:15378"/>
        <dbReference type="ChEBI" id="CHEBI:30616"/>
        <dbReference type="ChEBI" id="CHEBI:57287"/>
        <dbReference type="ChEBI" id="CHEBI:57328"/>
        <dbReference type="ChEBI" id="CHEBI:456216"/>
        <dbReference type="EC" id="2.7.1.24"/>
    </reaction>
</comment>
<keyword evidence="1 3" id="KW-0547">Nucleotide-binding</keyword>
<organism evidence="5 6">
    <name type="scientific">Wujia chipingensis</name>
    <dbReference type="NCBI Taxonomy" id="2763670"/>
    <lineage>
        <taxon>Bacteria</taxon>
        <taxon>Bacillati</taxon>
        <taxon>Bacillota</taxon>
        <taxon>Clostridia</taxon>
        <taxon>Lachnospirales</taxon>
        <taxon>Lachnospiraceae</taxon>
        <taxon>Wujia</taxon>
    </lineage>
</organism>
<keyword evidence="2 3" id="KW-0067">ATP-binding</keyword>
<dbReference type="GO" id="GO:0005737">
    <property type="term" value="C:cytoplasm"/>
    <property type="evidence" value="ECO:0007669"/>
    <property type="project" value="UniProtKB-SubCell"/>
</dbReference>
<dbReference type="HAMAP" id="MF_00376">
    <property type="entry name" value="Dephospho_CoA_kinase"/>
    <property type="match status" value="1"/>
</dbReference>
<dbReference type="Proteomes" id="UP000515819">
    <property type="component" value="Chromosome"/>
</dbReference>
<dbReference type="Gene3D" id="3.40.50.300">
    <property type="entry name" value="P-loop containing nucleotide triphosphate hydrolases"/>
    <property type="match status" value="1"/>
</dbReference>
<dbReference type="NCBIfam" id="TIGR00152">
    <property type="entry name" value="dephospho-CoA kinase"/>
    <property type="match status" value="1"/>
</dbReference>
<dbReference type="GO" id="GO:0004140">
    <property type="term" value="F:dephospho-CoA kinase activity"/>
    <property type="evidence" value="ECO:0007669"/>
    <property type="project" value="UniProtKB-UniRule"/>
</dbReference>
<dbReference type="InterPro" id="IPR001977">
    <property type="entry name" value="Depp_CoAkinase"/>
</dbReference>
<evidence type="ECO:0000313" key="6">
    <source>
        <dbReference type="Proteomes" id="UP000515819"/>
    </source>
</evidence>
<dbReference type="RefSeq" id="WP_249321856.1">
    <property type="nucleotide sequence ID" value="NZ_CP060632.1"/>
</dbReference>
<evidence type="ECO:0000256" key="2">
    <source>
        <dbReference type="ARBA" id="ARBA00022840"/>
    </source>
</evidence>
<dbReference type="CDD" id="cd02022">
    <property type="entry name" value="DPCK"/>
    <property type="match status" value="1"/>
</dbReference>
<dbReference type="KEGG" id="wcp:H9Q76_06385"/>
<evidence type="ECO:0000313" key="5">
    <source>
        <dbReference type="EMBL" id="QNM00897.1"/>
    </source>
</evidence>
<keyword evidence="3" id="KW-0173">Coenzyme A biosynthesis</keyword>
<keyword evidence="6" id="KW-1185">Reference proteome</keyword>
<dbReference type="EC" id="2.7.1.24" evidence="3 4"/>
<evidence type="ECO:0000256" key="3">
    <source>
        <dbReference type="HAMAP-Rule" id="MF_00376"/>
    </source>
</evidence>
<comment type="subcellular location">
    <subcellularLocation>
        <location evidence="3">Cytoplasm</location>
    </subcellularLocation>
</comment>
<dbReference type="PROSITE" id="PS51219">
    <property type="entry name" value="DPCK"/>
    <property type="match status" value="1"/>
</dbReference>
<comment type="pathway">
    <text evidence="3">Cofactor biosynthesis; coenzyme A biosynthesis; CoA from (R)-pantothenate: step 5/5.</text>
</comment>
<keyword evidence="3" id="KW-0963">Cytoplasm</keyword>
<protein>
    <recommendedName>
        <fullName evidence="3 4">Dephospho-CoA kinase</fullName>
        <ecNumber evidence="3 4">2.7.1.24</ecNumber>
    </recommendedName>
    <alternativeName>
        <fullName evidence="3">Dephosphocoenzyme A kinase</fullName>
    </alternativeName>
</protein>
<comment type="function">
    <text evidence="3">Catalyzes the phosphorylation of the 3'-hydroxyl group of dephosphocoenzyme A to form coenzyme A.</text>
</comment>
<dbReference type="InterPro" id="IPR027417">
    <property type="entry name" value="P-loop_NTPase"/>
</dbReference>
<feature type="binding site" evidence="3">
    <location>
        <begin position="11"/>
        <end position="16"/>
    </location>
    <ligand>
        <name>ATP</name>
        <dbReference type="ChEBI" id="CHEBI:30616"/>
    </ligand>
</feature>
<gene>
    <name evidence="3" type="primary">coaE</name>
    <name evidence="5" type="ORF">H9Q76_06385</name>
</gene>
<dbReference type="PANTHER" id="PTHR10695">
    <property type="entry name" value="DEPHOSPHO-COA KINASE-RELATED"/>
    <property type="match status" value="1"/>
</dbReference>
<dbReference type="AlphaFoldDB" id="A0A7G9FQR5"/>
<dbReference type="PANTHER" id="PTHR10695:SF46">
    <property type="entry name" value="BIFUNCTIONAL COENZYME A SYNTHASE-RELATED"/>
    <property type="match status" value="1"/>
</dbReference>
<dbReference type="GO" id="GO:0015937">
    <property type="term" value="P:coenzyme A biosynthetic process"/>
    <property type="evidence" value="ECO:0007669"/>
    <property type="project" value="UniProtKB-UniRule"/>
</dbReference>
<proteinExistence type="inferred from homology"/>
<keyword evidence="3 5" id="KW-0808">Transferase</keyword>
<dbReference type="SUPFAM" id="SSF52540">
    <property type="entry name" value="P-loop containing nucleoside triphosphate hydrolases"/>
    <property type="match status" value="1"/>
</dbReference>
<keyword evidence="3 5" id="KW-0418">Kinase</keyword>
<reference evidence="5 6" key="1">
    <citation type="submission" date="2020-08" db="EMBL/GenBank/DDBJ databases">
        <authorList>
            <person name="Liu C."/>
            <person name="Sun Q."/>
        </authorList>
    </citation>
    <scope>NUCLEOTIDE SEQUENCE [LARGE SCALE GENOMIC DNA]</scope>
    <source>
        <strain evidence="5 6">NSJ-4</strain>
    </source>
</reference>
<evidence type="ECO:0000256" key="4">
    <source>
        <dbReference type="NCBIfam" id="TIGR00152"/>
    </source>
</evidence>
<sequence>MLILGITGGVGSGKSKILYDLSSLYGAYIVETDKLAHTLMEPGQTVYQAVVEAFGTEILQAEEPYAIDRAKFAQIVFADKGKLAQLNALTHPAVKSWIRNDIEEKRKQGMKIYVIEAALLIQDGYKEICNEIWYIYVDEETRIKRLMKQRGYTEERCRAMFRSQEPESYYRKYADFTINNQLDYENSSKQLKDRLNILLGDAIILTNHGKTD</sequence>
<dbReference type="EMBL" id="CP060632">
    <property type="protein sequence ID" value="QNM00897.1"/>
    <property type="molecule type" value="Genomic_DNA"/>
</dbReference>
<comment type="similarity">
    <text evidence="3">Belongs to the CoaE family.</text>
</comment>
<dbReference type="GO" id="GO:0005524">
    <property type="term" value="F:ATP binding"/>
    <property type="evidence" value="ECO:0007669"/>
    <property type="project" value="UniProtKB-UniRule"/>
</dbReference>
<evidence type="ECO:0000256" key="1">
    <source>
        <dbReference type="ARBA" id="ARBA00022741"/>
    </source>
</evidence>
<dbReference type="UniPathway" id="UPA00241">
    <property type="reaction ID" value="UER00356"/>
</dbReference>
<dbReference type="Pfam" id="PF01121">
    <property type="entry name" value="CoaE"/>
    <property type="match status" value="1"/>
</dbReference>
<accession>A0A7G9FQR5</accession>